<dbReference type="Gene3D" id="1.10.10.10">
    <property type="entry name" value="Winged helix-like DNA-binding domain superfamily/Winged helix DNA-binding domain"/>
    <property type="match status" value="1"/>
</dbReference>
<dbReference type="Pfam" id="PF11625">
    <property type="entry name" value="DUF3253"/>
    <property type="match status" value="1"/>
</dbReference>
<protein>
    <submittedName>
        <fullName evidence="2">DUF2256 and DUF3253 domain-containing protein</fullName>
    </submittedName>
</protein>
<dbReference type="AlphaFoldDB" id="A0AA41XE83"/>
<dbReference type="Proteomes" id="UP001165587">
    <property type="component" value="Unassembled WGS sequence"/>
</dbReference>
<comment type="caution">
    <text evidence="2">The sequence shown here is derived from an EMBL/GenBank/DDBJ whole genome shotgun (WGS) entry which is preliminary data.</text>
</comment>
<name>A0AA41XE83_9MICO</name>
<sequence>MARSSTPEHPPKVCASCGRTIEWRAKWARSWDDVRYCSTGCRRRGVTAGDLELEKTILDALHRRPGGATLELDDVPGPSAGAAHGHREQVRRAARRLADRDLVEWLQQGHPVDPSTARGAAAIRLRR</sequence>
<dbReference type="Pfam" id="PF10013">
    <property type="entry name" value="DUF2256"/>
    <property type="match status" value="1"/>
</dbReference>
<dbReference type="PANTHER" id="PTHR37463:SF1">
    <property type="entry name" value="DUF2256 DOMAIN-CONTAINING PROTEIN"/>
    <property type="match status" value="1"/>
</dbReference>
<reference evidence="2" key="1">
    <citation type="submission" date="2022-08" db="EMBL/GenBank/DDBJ databases">
        <authorList>
            <person name="Deng Y."/>
            <person name="Han X.-F."/>
            <person name="Zhang Y.-Q."/>
        </authorList>
    </citation>
    <scope>NUCLEOTIDE SEQUENCE</scope>
    <source>
        <strain evidence="2">CPCC 203407</strain>
    </source>
</reference>
<dbReference type="SUPFAM" id="SSF46785">
    <property type="entry name" value="Winged helix' DNA-binding domain"/>
    <property type="match status" value="1"/>
</dbReference>
<dbReference type="InterPro" id="IPR021660">
    <property type="entry name" value="DUF3253"/>
</dbReference>
<evidence type="ECO:0000313" key="2">
    <source>
        <dbReference type="EMBL" id="MCS5724620.1"/>
    </source>
</evidence>
<dbReference type="PANTHER" id="PTHR37463">
    <property type="entry name" value="GSL3115 PROTEIN"/>
    <property type="match status" value="1"/>
</dbReference>
<dbReference type="EMBL" id="JANLCK010000001">
    <property type="protein sequence ID" value="MCS5724620.1"/>
    <property type="molecule type" value="Genomic_DNA"/>
</dbReference>
<evidence type="ECO:0000256" key="1">
    <source>
        <dbReference type="SAM" id="MobiDB-lite"/>
    </source>
</evidence>
<dbReference type="InterPro" id="IPR036390">
    <property type="entry name" value="WH_DNA-bd_sf"/>
</dbReference>
<evidence type="ECO:0000313" key="3">
    <source>
        <dbReference type="Proteomes" id="UP001165587"/>
    </source>
</evidence>
<organism evidence="2 3">
    <name type="scientific">Herbiconiux oxytropis</name>
    <dbReference type="NCBI Taxonomy" id="2970915"/>
    <lineage>
        <taxon>Bacteria</taxon>
        <taxon>Bacillati</taxon>
        <taxon>Actinomycetota</taxon>
        <taxon>Actinomycetes</taxon>
        <taxon>Micrococcales</taxon>
        <taxon>Microbacteriaceae</taxon>
        <taxon>Herbiconiux</taxon>
    </lineage>
</organism>
<keyword evidence="3" id="KW-1185">Reference proteome</keyword>
<dbReference type="InterPro" id="IPR036388">
    <property type="entry name" value="WH-like_DNA-bd_sf"/>
</dbReference>
<proteinExistence type="predicted"/>
<dbReference type="RefSeq" id="WP_259525330.1">
    <property type="nucleotide sequence ID" value="NZ_JANLCK010000001.1"/>
</dbReference>
<feature type="region of interest" description="Disordered" evidence="1">
    <location>
        <begin position="69"/>
        <end position="93"/>
    </location>
</feature>
<accession>A0AA41XE83</accession>
<dbReference type="InterPro" id="IPR017136">
    <property type="entry name" value="UCP037205"/>
</dbReference>
<gene>
    <name evidence="2" type="ORF">N1028_01790</name>
</gene>